<reference evidence="3 4" key="1">
    <citation type="journal article" date="2019" name="Nat. Ecol. Evol.">
        <title>Megaphylogeny resolves global patterns of mushroom evolution.</title>
        <authorList>
            <person name="Varga T."/>
            <person name="Krizsan K."/>
            <person name="Foldi C."/>
            <person name="Dima B."/>
            <person name="Sanchez-Garcia M."/>
            <person name="Sanchez-Ramirez S."/>
            <person name="Szollosi G.J."/>
            <person name="Szarkandi J.G."/>
            <person name="Papp V."/>
            <person name="Albert L."/>
            <person name="Andreopoulos W."/>
            <person name="Angelini C."/>
            <person name="Antonin V."/>
            <person name="Barry K.W."/>
            <person name="Bougher N.L."/>
            <person name="Buchanan P."/>
            <person name="Buyck B."/>
            <person name="Bense V."/>
            <person name="Catcheside P."/>
            <person name="Chovatia M."/>
            <person name="Cooper J."/>
            <person name="Damon W."/>
            <person name="Desjardin D."/>
            <person name="Finy P."/>
            <person name="Geml J."/>
            <person name="Haridas S."/>
            <person name="Hughes K."/>
            <person name="Justo A."/>
            <person name="Karasinski D."/>
            <person name="Kautmanova I."/>
            <person name="Kiss B."/>
            <person name="Kocsube S."/>
            <person name="Kotiranta H."/>
            <person name="LaButti K.M."/>
            <person name="Lechner B.E."/>
            <person name="Liimatainen K."/>
            <person name="Lipzen A."/>
            <person name="Lukacs Z."/>
            <person name="Mihaltcheva S."/>
            <person name="Morgado L.N."/>
            <person name="Niskanen T."/>
            <person name="Noordeloos M.E."/>
            <person name="Ohm R.A."/>
            <person name="Ortiz-Santana B."/>
            <person name="Ovrebo C."/>
            <person name="Racz N."/>
            <person name="Riley R."/>
            <person name="Savchenko A."/>
            <person name="Shiryaev A."/>
            <person name="Soop K."/>
            <person name="Spirin V."/>
            <person name="Szebenyi C."/>
            <person name="Tomsovsky M."/>
            <person name="Tulloss R.E."/>
            <person name="Uehling J."/>
            <person name="Grigoriev I.V."/>
            <person name="Vagvolgyi C."/>
            <person name="Papp T."/>
            <person name="Martin F.M."/>
            <person name="Miettinen O."/>
            <person name="Hibbett D.S."/>
            <person name="Nagy L.G."/>
        </authorList>
    </citation>
    <scope>NUCLEOTIDE SEQUENCE [LARGE SCALE GENOMIC DNA]</scope>
    <source>
        <strain evidence="3 4">CBS 166.37</strain>
    </source>
</reference>
<name>A0A5C3MDD0_9AGAR</name>
<feature type="domain" description="Sfi1 spindle body" evidence="2">
    <location>
        <begin position="743"/>
        <end position="939"/>
    </location>
</feature>
<feature type="compositionally biased region" description="Polar residues" evidence="1">
    <location>
        <begin position="1057"/>
        <end position="1068"/>
    </location>
</feature>
<accession>A0A5C3MDD0</accession>
<dbReference type="Pfam" id="PF08457">
    <property type="entry name" value="Sfi1"/>
    <property type="match status" value="2"/>
</dbReference>
<feature type="region of interest" description="Disordered" evidence="1">
    <location>
        <begin position="1018"/>
        <end position="1099"/>
    </location>
</feature>
<organism evidence="3 4">
    <name type="scientific">Crucibulum laeve</name>
    <dbReference type="NCBI Taxonomy" id="68775"/>
    <lineage>
        <taxon>Eukaryota</taxon>
        <taxon>Fungi</taxon>
        <taxon>Dikarya</taxon>
        <taxon>Basidiomycota</taxon>
        <taxon>Agaricomycotina</taxon>
        <taxon>Agaricomycetes</taxon>
        <taxon>Agaricomycetidae</taxon>
        <taxon>Agaricales</taxon>
        <taxon>Agaricineae</taxon>
        <taxon>Nidulariaceae</taxon>
        <taxon>Crucibulum</taxon>
    </lineage>
</organism>
<evidence type="ECO:0000313" key="3">
    <source>
        <dbReference type="EMBL" id="TFK42645.1"/>
    </source>
</evidence>
<feature type="region of interest" description="Disordered" evidence="1">
    <location>
        <begin position="220"/>
        <end position="245"/>
    </location>
</feature>
<feature type="compositionally biased region" description="Low complexity" evidence="1">
    <location>
        <begin position="1090"/>
        <end position="1099"/>
    </location>
</feature>
<feature type="compositionally biased region" description="Polar residues" evidence="1">
    <location>
        <begin position="228"/>
        <end position="245"/>
    </location>
</feature>
<dbReference type="OrthoDB" id="1933281at2759"/>
<evidence type="ECO:0000256" key="1">
    <source>
        <dbReference type="SAM" id="MobiDB-lite"/>
    </source>
</evidence>
<proteinExistence type="predicted"/>
<keyword evidence="4" id="KW-1185">Reference proteome</keyword>
<evidence type="ECO:0000259" key="2">
    <source>
        <dbReference type="Pfam" id="PF08457"/>
    </source>
</evidence>
<sequence>MSKFQPTRASPPSKLSSLVAASTTHAPDISRSSAVSIPELKTLDCNDVEILDAIIERAGASATTFLTVFKAYNDVLYERGLDPHEVVYYGKLLKLGTLKGKNWGEKWIMVKEMNGYVCLILDAQLSLPSHMHPDSKFPKQISHHLRPPKKPSNILHVDDTFQAASIPRTSRYTNPSTSRPPSPTYSEVTVDSDDLTRHPMLFPPTRPTLPVQQSQRMWDVGLSDDSSRASGPSIQTPPSYRSTPQNVLLPKLSSAPISSKVSDRPVFQPAQPALAARQAVARARERKGSVVNEDEAWKNIRMQRDEEDADKFHEDRLVERCWEVWKEGLRWIITTNRQISEARDNLLIRLTLQRWQSQYITRKELADRTAGLFNDRHMRRTFNTWKAKLKERKQTEWRNNMRRKMKYIKEKRESSLRKDAWAKWRQQHRSHLAMQYYSERLVLRFYTVWKRRLEELDGLEAIAEDVSRTAENSALEKSWKHWRTCLELRAAERTMAERVNLRIIGNVLDTWRKSIHDCHISDDYYNFIIMKRFLGAWKSAVLKIRNMESRAEKHVSRQDALLLHAVTRVWRAHERGHLLERVRTTRLLKQAWTIWQSRLQKEKQRTELASSFASRVDLQLLLSSFHRWQEVHRTHRNAQAFAVQYHSAQLRYKVLLTWRVELRKKLKMVKVARMADRFFATRHAWRAWSLKLDEKKREKKLKLFEKQKLVSHFSRWIQRSRQVRHHRMAEQAIQDFVSERFKRNVLSQWTNRVIEVKLRELDAGQRYDLKMQAAAFKKWKEACLRHVEEVNLLESYLFVKKEDNVRRVFSRWLASARATRYRRLTLQRREDQLKLATSLAAWDKWRDRFIDEKLRPIEYDVILQMQKNLMFRAFGIWHGKTKSLPAIRFHANNSKTKYFKMWRETMPRAVQAREARERDRKALLRKSLDQWIQAYKTKIALKAVARARYLRLPTSAPRTTIASRPNPALSAPRNAFLRRAAQTKSEDDNDSVSNSDVRVVPSVKPFGLGAGVVSLLRTTARPERSPPRSLLAVPRARERSPARSTASLGDRGERSRPTNLKSSASVASTEDRGRGLWQELQEVRKKSRPSSRQSRTAVI</sequence>
<protein>
    <submittedName>
        <fullName evidence="3">Sfi1 spindle body protein-domain-containing protein</fullName>
    </submittedName>
</protein>
<feature type="compositionally biased region" description="Low complexity" evidence="1">
    <location>
        <begin position="167"/>
        <end position="177"/>
    </location>
</feature>
<dbReference type="InterPro" id="IPR013665">
    <property type="entry name" value="Sfi1_dom"/>
</dbReference>
<dbReference type="STRING" id="68775.A0A5C3MDD0"/>
<dbReference type="EMBL" id="ML213592">
    <property type="protein sequence ID" value="TFK42645.1"/>
    <property type="molecule type" value="Genomic_DNA"/>
</dbReference>
<gene>
    <name evidence="3" type="ORF">BDQ12DRAFT_598150</name>
</gene>
<dbReference type="AlphaFoldDB" id="A0A5C3MDD0"/>
<feature type="domain" description="Sfi1 spindle body" evidence="2">
    <location>
        <begin position="455"/>
        <end position="700"/>
    </location>
</feature>
<evidence type="ECO:0000313" key="4">
    <source>
        <dbReference type="Proteomes" id="UP000308652"/>
    </source>
</evidence>
<dbReference type="Proteomes" id="UP000308652">
    <property type="component" value="Unassembled WGS sequence"/>
</dbReference>
<feature type="region of interest" description="Disordered" evidence="1">
    <location>
        <begin position="165"/>
        <end position="190"/>
    </location>
</feature>